<sequence>MEEPPTREVHARSRRNCPRCAGPRHKWAVSWSRRGSPRAPDPSRPVSDGFNVEFSQLNGPLDHSAGISGFRKTALKGWSVKTITLCPEVRLRAFLSKPAAKATFSRQGISARARESLADIIHGLLFAMPLSYQHRSPRRRTRRGTSTTPRPGRGRPTGAGSRGSSEPFERFLAVITPLRKSSDFVPLSALKNGSTFRPILLGNGESGHSPLSHCISSPFAETAYSGSLGSSPGLPHPSVRHDVA</sequence>
<accession>A0AAD3SD57</accession>
<gene>
    <name evidence="2" type="ORF">Nepgr_010858</name>
</gene>
<dbReference type="EMBL" id="BSYO01000008">
    <property type="protein sequence ID" value="GMH09018.1"/>
    <property type="molecule type" value="Genomic_DNA"/>
</dbReference>
<name>A0AAD3SD57_NEPGR</name>
<organism evidence="2 3">
    <name type="scientific">Nepenthes gracilis</name>
    <name type="common">Slender pitcher plant</name>
    <dbReference type="NCBI Taxonomy" id="150966"/>
    <lineage>
        <taxon>Eukaryota</taxon>
        <taxon>Viridiplantae</taxon>
        <taxon>Streptophyta</taxon>
        <taxon>Embryophyta</taxon>
        <taxon>Tracheophyta</taxon>
        <taxon>Spermatophyta</taxon>
        <taxon>Magnoliopsida</taxon>
        <taxon>eudicotyledons</taxon>
        <taxon>Gunneridae</taxon>
        <taxon>Pentapetalae</taxon>
        <taxon>Caryophyllales</taxon>
        <taxon>Nepenthaceae</taxon>
        <taxon>Nepenthes</taxon>
    </lineage>
</organism>
<protein>
    <submittedName>
        <fullName evidence="2">Uncharacterized protein</fullName>
    </submittedName>
</protein>
<dbReference type="AlphaFoldDB" id="A0AAD3SD57"/>
<feature type="compositionally biased region" description="Low complexity" evidence="1">
    <location>
        <begin position="144"/>
        <end position="154"/>
    </location>
</feature>
<dbReference type="Proteomes" id="UP001279734">
    <property type="component" value="Unassembled WGS sequence"/>
</dbReference>
<keyword evidence="3" id="KW-1185">Reference proteome</keyword>
<evidence type="ECO:0000256" key="1">
    <source>
        <dbReference type="SAM" id="MobiDB-lite"/>
    </source>
</evidence>
<evidence type="ECO:0000313" key="2">
    <source>
        <dbReference type="EMBL" id="GMH09018.1"/>
    </source>
</evidence>
<proteinExistence type="predicted"/>
<feature type="region of interest" description="Disordered" evidence="1">
    <location>
        <begin position="132"/>
        <end position="166"/>
    </location>
</feature>
<comment type="caution">
    <text evidence="2">The sequence shown here is derived from an EMBL/GenBank/DDBJ whole genome shotgun (WGS) entry which is preliminary data.</text>
</comment>
<evidence type="ECO:0000313" key="3">
    <source>
        <dbReference type="Proteomes" id="UP001279734"/>
    </source>
</evidence>
<feature type="compositionally biased region" description="Low complexity" evidence="1">
    <location>
        <begin position="225"/>
        <end position="237"/>
    </location>
</feature>
<feature type="region of interest" description="Disordered" evidence="1">
    <location>
        <begin position="225"/>
        <end position="244"/>
    </location>
</feature>
<reference evidence="2" key="1">
    <citation type="submission" date="2023-05" db="EMBL/GenBank/DDBJ databases">
        <title>Nepenthes gracilis genome sequencing.</title>
        <authorList>
            <person name="Fukushima K."/>
        </authorList>
    </citation>
    <scope>NUCLEOTIDE SEQUENCE</scope>
    <source>
        <strain evidence="2">SING2019-196</strain>
    </source>
</reference>